<dbReference type="Proteomes" id="UP000186058">
    <property type="component" value="Unassembled WGS sequence"/>
</dbReference>
<name>A0ABX3ERG8_9BACL</name>
<feature type="region of interest" description="Disordered" evidence="2">
    <location>
        <begin position="297"/>
        <end position="383"/>
    </location>
</feature>
<feature type="compositionally biased region" description="Low complexity" evidence="2">
    <location>
        <begin position="350"/>
        <end position="359"/>
    </location>
</feature>
<dbReference type="RefSeq" id="WP_074107641.1">
    <property type="nucleotide sequence ID" value="NZ_LVWI01000038.1"/>
</dbReference>
<feature type="coiled-coil region" evidence="1">
    <location>
        <begin position="41"/>
        <end position="102"/>
    </location>
</feature>
<organism evidence="3 4">
    <name type="scientific">Paenibacillus helianthi</name>
    <dbReference type="NCBI Taxonomy" id="1349432"/>
    <lineage>
        <taxon>Bacteria</taxon>
        <taxon>Bacillati</taxon>
        <taxon>Bacillota</taxon>
        <taxon>Bacilli</taxon>
        <taxon>Bacillales</taxon>
        <taxon>Paenibacillaceae</taxon>
        <taxon>Paenibacillus</taxon>
    </lineage>
</organism>
<protein>
    <submittedName>
        <fullName evidence="3">Uncharacterized protein</fullName>
    </submittedName>
</protein>
<keyword evidence="4" id="KW-1185">Reference proteome</keyword>
<evidence type="ECO:0000313" key="4">
    <source>
        <dbReference type="Proteomes" id="UP000186058"/>
    </source>
</evidence>
<comment type="caution">
    <text evidence="3">The sequence shown here is derived from an EMBL/GenBank/DDBJ whole genome shotgun (WGS) entry which is preliminary data.</text>
</comment>
<evidence type="ECO:0000256" key="2">
    <source>
        <dbReference type="SAM" id="MobiDB-lite"/>
    </source>
</evidence>
<accession>A0ABX3ERG8</accession>
<proteinExistence type="predicted"/>
<sequence length="383" mass="40658">MAISVLLLYASGQIGSTYGGFNGTAETVSTIGFCKVFPDSIKQLLSELKEHLNTAQALKATLKSYSSPAGLTGITGIESMSLEELEIAEKEISRQVADLHSDLIAIEGQKTANAGIWNGIHAEISAAAAVLAQIGGYMIDLDPNCLEIRDKEFFDGLQNSLSQNGVLSESFTASIAAIVHYLEAIQNGNTPFPITVNEAVYSPLNSIPEEPSQLFPIIAAFGQSPGELSVELVSMYDKLDAELNSAKDTATAGISGLEQQQQLITQTRSKRLEEIEKARQEELAKAKKEEEAKLALEKQKKEDAEKAKAELKATPEPEAVSTAAPDVPEASATPAPAGDNQSTPPKGDVTETPTQEPQATEPPIPGPEMTASPSEPQLIKGGD</sequence>
<dbReference type="EMBL" id="LVWI01000038">
    <property type="protein sequence ID" value="OKP86475.1"/>
    <property type="molecule type" value="Genomic_DNA"/>
</dbReference>
<feature type="compositionally biased region" description="Basic and acidic residues" evidence="2">
    <location>
        <begin position="297"/>
        <end position="315"/>
    </location>
</feature>
<evidence type="ECO:0000256" key="1">
    <source>
        <dbReference type="SAM" id="Coils"/>
    </source>
</evidence>
<keyword evidence="1" id="KW-0175">Coiled coil</keyword>
<gene>
    <name evidence="3" type="ORF">A3844_13105</name>
</gene>
<evidence type="ECO:0000313" key="3">
    <source>
        <dbReference type="EMBL" id="OKP86475.1"/>
    </source>
</evidence>
<reference evidence="3 4" key="1">
    <citation type="submission" date="2016-03" db="EMBL/GenBank/DDBJ databases">
        <authorList>
            <person name="Sant'Anna F.H."/>
            <person name="Ambrosini A."/>
            <person name="Souza R."/>
            <person name="Bach E."/>
            <person name="Fernandes G."/>
            <person name="Balsanelli E."/>
            <person name="Baura V.A."/>
            <person name="Souza E.M."/>
            <person name="Passaglia L."/>
        </authorList>
    </citation>
    <scope>NUCLEOTIDE SEQUENCE [LARGE SCALE GENOMIC DNA]</scope>
    <source>
        <strain evidence="3 4">P26E</strain>
    </source>
</reference>